<dbReference type="PANTHER" id="PTHR22896">
    <property type="entry name" value="CDK5 AND ABL1 ENZYME SUBSTRATE 1"/>
    <property type="match status" value="1"/>
</dbReference>
<dbReference type="InterPro" id="IPR036915">
    <property type="entry name" value="Cyclin-like_sf"/>
</dbReference>
<dbReference type="InterPro" id="IPR012388">
    <property type="entry name" value="CABLES1/2"/>
</dbReference>
<proteinExistence type="predicted"/>
<comment type="caution">
    <text evidence="3">The sequence shown here is derived from an EMBL/GenBank/DDBJ whole genome shotgun (WGS) entry which is preliminary data.</text>
</comment>
<evidence type="ECO:0000313" key="3">
    <source>
        <dbReference type="EMBL" id="KAK3090407.1"/>
    </source>
</evidence>
<keyword evidence="4" id="KW-1185">Reference proteome</keyword>
<dbReference type="InterPro" id="IPR006671">
    <property type="entry name" value="Cyclin_N"/>
</dbReference>
<dbReference type="Proteomes" id="UP001186944">
    <property type="component" value="Unassembled WGS sequence"/>
</dbReference>
<feature type="compositionally biased region" description="Basic and acidic residues" evidence="1">
    <location>
        <begin position="63"/>
        <end position="79"/>
    </location>
</feature>
<dbReference type="PANTHER" id="PTHR22896:SF0">
    <property type="entry name" value="CYCLIN N-TERMINAL DOMAIN-CONTAINING PROTEIN"/>
    <property type="match status" value="1"/>
</dbReference>
<feature type="region of interest" description="Disordered" evidence="1">
    <location>
        <begin position="48"/>
        <end position="173"/>
    </location>
</feature>
<dbReference type="Gene3D" id="1.10.472.10">
    <property type="entry name" value="Cyclin-like"/>
    <property type="match status" value="1"/>
</dbReference>
<gene>
    <name evidence="3" type="ORF">FSP39_011616</name>
</gene>
<dbReference type="PIRSF" id="PIRSF025798">
    <property type="entry name" value="Cables"/>
    <property type="match status" value="1"/>
</dbReference>
<feature type="compositionally biased region" description="Polar residues" evidence="1">
    <location>
        <begin position="109"/>
        <end position="124"/>
    </location>
</feature>
<evidence type="ECO:0000313" key="4">
    <source>
        <dbReference type="Proteomes" id="UP001186944"/>
    </source>
</evidence>
<evidence type="ECO:0000259" key="2">
    <source>
        <dbReference type="Pfam" id="PF00134"/>
    </source>
</evidence>
<dbReference type="SUPFAM" id="SSF47954">
    <property type="entry name" value="Cyclin-like"/>
    <property type="match status" value="1"/>
</dbReference>
<evidence type="ECO:0000256" key="1">
    <source>
        <dbReference type="SAM" id="MobiDB-lite"/>
    </source>
</evidence>
<feature type="domain" description="Cyclin N-terminal" evidence="2">
    <location>
        <begin position="392"/>
        <end position="478"/>
    </location>
</feature>
<protein>
    <recommendedName>
        <fullName evidence="2">Cyclin N-terminal domain-containing protein</fullName>
    </recommendedName>
</protein>
<dbReference type="CDD" id="cd20556">
    <property type="entry name" value="CYCLIN_CABLES"/>
    <property type="match status" value="1"/>
</dbReference>
<dbReference type="AlphaFoldDB" id="A0AA88XQJ2"/>
<reference evidence="3" key="1">
    <citation type="submission" date="2019-08" db="EMBL/GenBank/DDBJ databases">
        <title>The improved chromosome-level genome for the pearl oyster Pinctada fucata martensii using PacBio sequencing and Hi-C.</title>
        <authorList>
            <person name="Zheng Z."/>
        </authorList>
    </citation>
    <scope>NUCLEOTIDE SEQUENCE</scope>
    <source>
        <strain evidence="3">ZZ-2019</strain>
        <tissue evidence="3">Adductor muscle</tissue>
    </source>
</reference>
<dbReference type="EMBL" id="VSWD01000010">
    <property type="protein sequence ID" value="KAK3090407.1"/>
    <property type="molecule type" value="Genomic_DNA"/>
</dbReference>
<feature type="compositionally biased region" description="Basic and acidic residues" evidence="1">
    <location>
        <begin position="125"/>
        <end position="146"/>
    </location>
</feature>
<sequence>MATGTMKQQKRRARRRIAAVNFLSNISLDGSYRDTKYAMFNRKHHRLKDDISEENEQNGNKGKVSEAKDDEQESVKEGTTKSLAKVTENKNNLEFVRKKSVHRKEKNDQIPTTPSRKTSITPASSEEKDKVKAKLIHGDKVPERLQRGTSTVSASGSTGGAPSKEIRVHSAHSQRKLKNERLLIVSKRKTPMVICSTLQYSKESQNRRVDEDAGHKRIRQLSGTKSFSSQEGLLVIGLHAIVKVEDGQDISYSDFLIPSKQLGMKRVASERGNLHAQDANIHGNAGRELLRSQSLDPSALHQRTSVAPSLEKVPEASVVSYNANILDDPELQSGSYRTLLTFPSYMTSVIEYVKPSTLKKELNEKFKERFPNIQLTLTKLRSLKRELKRIAHTKCGLDLWVIAQAYVFYEKLVLKTLINKQNRKLCAGACLILSAKLSDIKGEQLTKLFQVVEDEFRLNRKEMMMFEFACLVGLEFSLHVPDCEVFPHYQRLLYQS</sequence>
<name>A0AA88XQJ2_PINIB</name>
<dbReference type="GO" id="GO:0051726">
    <property type="term" value="P:regulation of cell cycle"/>
    <property type="evidence" value="ECO:0007669"/>
    <property type="project" value="InterPro"/>
</dbReference>
<accession>A0AA88XQJ2</accession>
<organism evidence="3 4">
    <name type="scientific">Pinctada imbricata</name>
    <name type="common">Atlantic pearl-oyster</name>
    <name type="synonym">Pinctada martensii</name>
    <dbReference type="NCBI Taxonomy" id="66713"/>
    <lineage>
        <taxon>Eukaryota</taxon>
        <taxon>Metazoa</taxon>
        <taxon>Spiralia</taxon>
        <taxon>Lophotrochozoa</taxon>
        <taxon>Mollusca</taxon>
        <taxon>Bivalvia</taxon>
        <taxon>Autobranchia</taxon>
        <taxon>Pteriomorphia</taxon>
        <taxon>Pterioida</taxon>
        <taxon>Pterioidea</taxon>
        <taxon>Pteriidae</taxon>
        <taxon>Pinctada</taxon>
    </lineage>
</organism>
<dbReference type="Pfam" id="PF00134">
    <property type="entry name" value="Cyclin_N"/>
    <property type="match status" value="1"/>
</dbReference>